<dbReference type="Gene3D" id="1.10.540.10">
    <property type="entry name" value="Acyl-CoA dehydrogenase/oxidase, N-terminal domain"/>
    <property type="match status" value="1"/>
</dbReference>
<dbReference type="GO" id="GO:0016627">
    <property type="term" value="F:oxidoreductase activity, acting on the CH-CH group of donors"/>
    <property type="evidence" value="ECO:0007669"/>
    <property type="project" value="InterPro"/>
</dbReference>
<keyword evidence="3 6" id="KW-0285">Flavoprotein</keyword>
<dbReference type="AlphaFoldDB" id="A0A7S2W844"/>
<evidence type="ECO:0000259" key="9">
    <source>
        <dbReference type="Pfam" id="PF02771"/>
    </source>
</evidence>
<dbReference type="PANTHER" id="PTHR42803:SF1">
    <property type="entry name" value="BROAD-SPECIFICITY LINEAR ACYL-COA DEHYDROGENASE FADE5"/>
    <property type="match status" value="1"/>
</dbReference>
<dbReference type="Pfam" id="PF00441">
    <property type="entry name" value="Acyl-CoA_dh_1"/>
    <property type="match status" value="1"/>
</dbReference>
<dbReference type="PANTHER" id="PTHR42803">
    <property type="entry name" value="ACYL-COA DEHYDROGENASE"/>
    <property type="match status" value="1"/>
</dbReference>
<dbReference type="Gene3D" id="1.20.140.10">
    <property type="entry name" value="Butyryl-CoA Dehydrogenase, subunit A, domain 3"/>
    <property type="match status" value="1"/>
</dbReference>
<evidence type="ECO:0000259" key="8">
    <source>
        <dbReference type="Pfam" id="PF02770"/>
    </source>
</evidence>
<dbReference type="InterPro" id="IPR009100">
    <property type="entry name" value="AcylCoA_DH/oxidase_NM_dom_sf"/>
</dbReference>
<reference evidence="11" key="1">
    <citation type="submission" date="2021-01" db="EMBL/GenBank/DDBJ databases">
        <authorList>
            <person name="Corre E."/>
            <person name="Pelletier E."/>
            <person name="Niang G."/>
            <person name="Scheremetjew M."/>
            <person name="Finn R."/>
            <person name="Kale V."/>
            <person name="Holt S."/>
            <person name="Cochrane G."/>
            <person name="Meng A."/>
            <person name="Brown T."/>
            <person name="Cohen L."/>
        </authorList>
    </citation>
    <scope>NUCLEOTIDE SEQUENCE</scope>
    <source>
        <strain evidence="11">NY070348D</strain>
    </source>
</reference>
<dbReference type="Pfam" id="PF02771">
    <property type="entry name" value="Acyl-CoA_dh_N"/>
    <property type="match status" value="1"/>
</dbReference>
<evidence type="ECO:0000256" key="1">
    <source>
        <dbReference type="ARBA" id="ARBA00001974"/>
    </source>
</evidence>
<dbReference type="InterPro" id="IPR036250">
    <property type="entry name" value="AcylCo_DH-like_C"/>
</dbReference>
<dbReference type="SUPFAM" id="SSF56645">
    <property type="entry name" value="Acyl-CoA dehydrogenase NM domain-like"/>
    <property type="match status" value="1"/>
</dbReference>
<evidence type="ECO:0000256" key="2">
    <source>
        <dbReference type="ARBA" id="ARBA00009347"/>
    </source>
</evidence>
<dbReference type="Pfam" id="PF12806">
    <property type="entry name" value="Acyl-CoA_dh_C"/>
    <property type="match status" value="1"/>
</dbReference>
<feature type="domain" description="Acyl-CoA dehydrogenase/oxidase N-terminal" evidence="9">
    <location>
        <begin position="67"/>
        <end position="187"/>
    </location>
</feature>
<feature type="domain" description="Acetyl-CoA dehydrogenase-like C-terminal" evidence="10">
    <location>
        <begin position="522"/>
        <end position="633"/>
    </location>
</feature>
<evidence type="ECO:0000256" key="4">
    <source>
        <dbReference type="ARBA" id="ARBA00022827"/>
    </source>
</evidence>
<dbReference type="GO" id="GO:0050660">
    <property type="term" value="F:flavin adenine dinucleotide binding"/>
    <property type="evidence" value="ECO:0007669"/>
    <property type="project" value="InterPro"/>
</dbReference>
<dbReference type="InterPro" id="IPR025878">
    <property type="entry name" value="Acyl-CoA_dh-like_C_dom"/>
</dbReference>
<evidence type="ECO:0000256" key="6">
    <source>
        <dbReference type="RuleBase" id="RU362125"/>
    </source>
</evidence>
<dbReference type="SUPFAM" id="SSF47203">
    <property type="entry name" value="Acyl-CoA dehydrogenase C-terminal domain-like"/>
    <property type="match status" value="1"/>
</dbReference>
<evidence type="ECO:0008006" key="12">
    <source>
        <dbReference type="Google" id="ProtNLM"/>
    </source>
</evidence>
<accession>A0A7S2W844</accession>
<comment type="similarity">
    <text evidence="2 6">Belongs to the acyl-CoA dehydrogenase family.</text>
</comment>
<evidence type="ECO:0000313" key="11">
    <source>
        <dbReference type="EMBL" id="CAD9671535.1"/>
    </source>
</evidence>
<evidence type="ECO:0000259" key="10">
    <source>
        <dbReference type="Pfam" id="PF12806"/>
    </source>
</evidence>
<evidence type="ECO:0000256" key="3">
    <source>
        <dbReference type="ARBA" id="ARBA00022630"/>
    </source>
</evidence>
<keyword evidence="4 6" id="KW-0274">FAD</keyword>
<dbReference type="InterPro" id="IPR006091">
    <property type="entry name" value="Acyl-CoA_Oxase/DH_mid-dom"/>
</dbReference>
<gene>
    <name evidence="11" type="ORF">QSP1433_LOCUS3597</name>
</gene>
<dbReference type="InterPro" id="IPR052166">
    <property type="entry name" value="Diverse_Acyl-CoA_DH"/>
</dbReference>
<dbReference type="EMBL" id="HBHK01006025">
    <property type="protein sequence ID" value="CAD9671535.1"/>
    <property type="molecule type" value="Transcribed_RNA"/>
</dbReference>
<sequence length="642" mass="69842">MFARASKLQLARNVLARSNGGHVGRRFMSYKAPLREIQFIMNEVNDSAKHYASLEKSGGENATPDTVDMILEESAKFAENELAPLNEGGDRVGCKQVGPNEVTTPPGFKEAYKSFVEGGWQGLTFPEEHGGQGLPDSLALVQSEMTATANWTWTMFPGLSKGAINTILAHGDDVVKTKYLENLVSGEWTGTMCLTEPGCGSDLAQVCTKAVPTSDGKYKISGTKIFISCGEHDMADNIIHCVLARLPDAPEGIKGISLFSVPKFKVNEDGTLTDELNNAVIGRIEDKMGCHGSPTCEIIFEDAVGELLGTPNKGMRHMFTFINTSRMGTAVQGQAAAEMSYQNALEYAKERLAMRSLSGTKNPSGPADPIIVHPAVRSMLLTQKCIAEGGRSMIYDCGFIADKMKEATANGDEDKAKAYDDRLGFLTPILKGFLTEAGLEAANMGIQIYGGHGYIKSNEQEQIVRDVRIASVWEGTTQIQALDLLGRKIMLQKLQPLNHHCSKLRSLATENIFSPASSSNGSLRTHGFELLKATLKLQFLTARVALSGAKNKDAIGVASEPYLMYCGYLGLAEQWLKMESAAAKALDANPNGPDADFYKGKILASRFYFENILPRRYSLEPRITASINSIMEITPEQFGKTD</sequence>
<feature type="domain" description="Acyl-CoA oxidase/dehydrogenase middle" evidence="8">
    <location>
        <begin position="192"/>
        <end position="302"/>
    </location>
</feature>
<evidence type="ECO:0000259" key="7">
    <source>
        <dbReference type="Pfam" id="PF00441"/>
    </source>
</evidence>
<dbReference type="InterPro" id="IPR009075">
    <property type="entry name" value="AcylCo_DH/oxidase_C"/>
</dbReference>
<protein>
    <recommendedName>
        <fullName evidence="12">Acyl-CoA dehydrogenase</fullName>
    </recommendedName>
</protein>
<dbReference type="InterPro" id="IPR046373">
    <property type="entry name" value="Acyl-CoA_Oxase/DH_mid-dom_sf"/>
</dbReference>
<dbReference type="FunFam" id="2.40.110.10:FF:000031">
    <property type="entry name" value="Acyl-CoA dehydrogenase, putative"/>
    <property type="match status" value="1"/>
</dbReference>
<name>A0A7S2W844_9STRA</name>
<proteinExistence type="inferred from homology"/>
<dbReference type="Pfam" id="PF02770">
    <property type="entry name" value="Acyl-CoA_dh_M"/>
    <property type="match status" value="1"/>
</dbReference>
<evidence type="ECO:0000256" key="5">
    <source>
        <dbReference type="ARBA" id="ARBA00023002"/>
    </source>
</evidence>
<comment type="cofactor">
    <cofactor evidence="1 6">
        <name>FAD</name>
        <dbReference type="ChEBI" id="CHEBI:57692"/>
    </cofactor>
</comment>
<feature type="domain" description="Acyl-CoA dehydrogenase/oxidase C-terminal" evidence="7">
    <location>
        <begin position="312"/>
        <end position="483"/>
    </location>
</feature>
<organism evidence="11">
    <name type="scientific">Mucochytrium quahogii</name>
    <dbReference type="NCBI Taxonomy" id="96639"/>
    <lineage>
        <taxon>Eukaryota</taxon>
        <taxon>Sar</taxon>
        <taxon>Stramenopiles</taxon>
        <taxon>Bigyra</taxon>
        <taxon>Labyrinthulomycetes</taxon>
        <taxon>Thraustochytrida</taxon>
        <taxon>Thraustochytriidae</taxon>
        <taxon>Mucochytrium</taxon>
    </lineage>
</organism>
<dbReference type="InterPro" id="IPR013786">
    <property type="entry name" value="AcylCoA_DH/ox_N"/>
</dbReference>
<dbReference type="InterPro" id="IPR037069">
    <property type="entry name" value="AcylCoA_DH/ox_N_sf"/>
</dbReference>
<keyword evidence="5 6" id="KW-0560">Oxidoreductase</keyword>
<dbReference type="Gene3D" id="2.40.110.10">
    <property type="entry name" value="Butyryl-CoA Dehydrogenase, subunit A, domain 2"/>
    <property type="match status" value="1"/>
</dbReference>